<dbReference type="Pfam" id="PF06541">
    <property type="entry name" value="ABC_trans_CmpB"/>
    <property type="match status" value="1"/>
</dbReference>
<dbReference type="PANTHER" id="PTHR40076:SF1">
    <property type="entry name" value="MEMBRANE PROTEIN"/>
    <property type="match status" value="1"/>
</dbReference>
<feature type="transmembrane region" description="Helical" evidence="1">
    <location>
        <begin position="147"/>
        <end position="167"/>
    </location>
</feature>
<protein>
    <recommendedName>
        <fullName evidence="4">DUF975 family protein</fullName>
    </recommendedName>
</protein>
<dbReference type="PANTHER" id="PTHR40076">
    <property type="entry name" value="MEMBRANE PROTEIN-RELATED"/>
    <property type="match status" value="1"/>
</dbReference>
<dbReference type="EMBL" id="AWVI01000053">
    <property type="protein sequence ID" value="ERK44945.1"/>
    <property type="molecule type" value="Genomic_DNA"/>
</dbReference>
<reference evidence="2 3" key="1">
    <citation type="submission" date="2013-06" db="EMBL/GenBank/DDBJ databases">
        <authorList>
            <person name="Weinstock G."/>
            <person name="Sodergren E."/>
            <person name="Lobos E.A."/>
            <person name="Fulton L."/>
            <person name="Fulton R."/>
            <person name="Courtney L."/>
            <person name="Fronick C."/>
            <person name="O'Laughlin M."/>
            <person name="Godfrey J."/>
            <person name="Wilson R.M."/>
            <person name="Miner T."/>
            <person name="Farmer C."/>
            <person name="Delehaunty K."/>
            <person name="Cordes M."/>
            <person name="Minx P."/>
            <person name="Tomlinson C."/>
            <person name="Chen J."/>
            <person name="Wollam A."/>
            <person name="Pepin K.H."/>
            <person name="Bhonagiri V."/>
            <person name="Zhang X."/>
            <person name="Warren W."/>
            <person name="Mitreva M."/>
            <person name="Mardis E.R."/>
            <person name="Wilson R.K."/>
        </authorList>
    </citation>
    <scope>NUCLEOTIDE SEQUENCE [LARGE SCALE GENOMIC DNA]</scope>
    <source>
        <strain evidence="2 3">ATCC 27803</strain>
    </source>
</reference>
<name>U2P3D6_9FIRM</name>
<feature type="transmembrane region" description="Helical" evidence="1">
    <location>
        <begin position="463"/>
        <end position="480"/>
    </location>
</feature>
<evidence type="ECO:0000256" key="1">
    <source>
        <dbReference type="SAM" id="Phobius"/>
    </source>
</evidence>
<dbReference type="InterPro" id="IPR010380">
    <property type="entry name" value="DUF975"/>
</dbReference>
<keyword evidence="1" id="KW-0812">Transmembrane</keyword>
<dbReference type="InterPro" id="IPR010540">
    <property type="entry name" value="CmpB_TMEM229"/>
</dbReference>
<accession>U2P3D6</accession>
<evidence type="ECO:0008006" key="4">
    <source>
        <dbReference type="Google" id="ProtNLM"/>
    </source>
</evidence>
<gene>
    <name evidence="2" type="ORF">HMPREF0367_01285</name>
</gene>
<dbReference type="Proteomes" id="UP000016658">
    <property type="component" value="Unassembled WGS sequence"/>
</dbReference>
<keyword evidence="1" id="KW-1133">Transmembrane helix</keyword>
<evidence type="ECO:0000313" key="2">
    <source>
        <dbReference type="EMBL" id="ERK44945.1"/>
    </source>
</evidence>
<feature type="transmembrane region" description="Helical" evidence="1">
    <location>
        <begin position="273"/>
        <end position="291"/>
    </location>
</feature>
<sequence length="600" mass="68954">MLLSKDRYKRGKNMDRKKIKKQAKMLMKKHFGFLVAICLVSAMITSEFGGTLSWIFSQNNEAINEEMTALPSDLSTSKVLQDIFDDNLDAGEKMADEIKQKEISSVKNPAFGRSRGVFAALINSITSGSIFLSMVAAVNSMVGSESLAVLLLILLGLFVFLMFWFYVQNTYAVVLRRMFLESRTYQKIPFERFMFLSRVKRWTRASFIMFVRYVLYTLWSLTIVGAFVKHYSYLMVPFIVAENPDIKALEAITLSRKMMNGHKWECFKIDVSMLGWTILSSCTLGLSAAFFSNPYKMMIFCEVYVHLREKAKAENLVYSECLNDMYLYAKASEETLKEAYPEIKNKDLNVKPLPGIRGFFANYFGILFKEGKAEREYQKESHKALEYASIKEEAEGNQYPTRLFTIPEENKRVILSRLDPARDYTIWSLILMFFIFSCIGWLWEVSLHLITDGVFVNRGAMHGPWLPIYGSGGILILTLLKKFRDKPYLCFILIFVLCGFLEYTTSYVMEMNTGLKWWDYSGYFLNLDGRICAEGLCVFGIGGMAFIYVLAPVFDNMIAKIKPMMLRVMCVFLLMLFGIDMVYSHYVPNVGEGITDYGED</sequence>
<comment type="caution">
    <text evidence="2">The sequence shown here is derived from an EMBL/GenBank/DDBJ whole genome shotgun (WGS) entry which is preliminary data.</text>
</comment>
<dbReference type="AlphaFoldDB" id="U2P3D6"/>
<feature type="transmembrane region" description="Helical" evidence="1">
    <location>
        <begin position="487"/>
        <end position="509"/>
    </location>
</feature>
<dbReference type="HOGENOM" id="CLU_464412_0_0_9"/>
<keyword evidence="1" id="KW-0472">Membrane</keyword>
<feature type="transmembrane region" description="Helical" evidence="1">
    <location>
        <begin position="424"/>
        <end position="443"/>
    </location>
</feature>
<dbReference type="Pfam" id="PF06161">
    <property type="entry name" value="DUF975"/>
    <property type="match status" value="1"/>
</dbReference>
<proteinExistence type="predicted"/>
<evidence type="ECO:0000313" key="3">
    <source>
        <dbReference type="Proteomes" id="UP000016658"/>
    </source>
</evidence>
<feature type="transmembrane region" description="Helical" evidence="1">
    <location>
        <begin position="207"/>
        <end position="228"/>
    </location>
</feature>
<organism evidence="2 3">
    <name type="scientific">Faecalitalea cylindroides ATCC 27803</name>
    <dbReference type="NCBI Taxonomy" id="649755"/>
    <lineage>
        <taxon>Bacteria</taxon>
        <taxon>Bacillati</taxon>
        <taxon>Bacillota</taxon>
        <taxon>Erysipelotrichia</taxon>
        <taxon>Erysipelotrichales</taxon>
        <taxon>Erysipelotrichaceae</taxon>
        <taxon>Faecalitalea</taxon>
    </lineage>
</organism>
<dbReference type="PATRIC" id="fig|649755.3.peg.1191"/>
<feature type="transmembrane region" description="Helical" evidence="1">
    <location>
        <begin position="566"/>
        <end position="586"/>
    </location>
</feature>
<feature type="transmembrane region" description="Helical" evidence="1">
    <location>
        <begin position="529"/>
        <end position="554"/>
    </location>
</feature>